<name>A0A2P6U198_CHLSO</name>
<feature type="region of interest" description="Disordered" evidence="1">
    <location>
        <begin position="1"/>
        <end position="21"/>
    </location>
</feature>
<evidence type="ECO:0000256" key="1">
    <source>
        <dbReference type="SAM" id="MobiDB-lite"/>
    </source>
</evidence>
<feature type="region of interest" description="Disordered" evidence="1">
    <location>
        <begin position="61"/>
        <end position="86"/>
    </location>
</feature>
<feature type="region of interest" description="Disordered" evidence="1">
    <location>
        <begin position="257"/>
        <end position="405"/>
    </location>
</feature>
<protein>
    <submittedName>
        <fullName evidence="2">Uncharacterized protein</fullName>
    </submittedName>
</protein>
<dbReference type="Proteomes" id="UP000239899">
    <property type="component" value="Unassembled WGS sequence"/>
</dbReference>
<organism evidence="2 3">
    <name type="scientific">Chlorella sorokiniana</name>
    <name type="common">Freshwater green alga</name>
    <dbReference type="NCBI Taxonomy" id="3076"/>
    <lineage>
        <taxon>Eukaryota</taxon>
        <taxon>Viridiplantae</taxon>
        <taxon>Chlorophyta</taxon>
        <taxon>core chlorophytes</taxon>
        <taxon>Trebouxiophyceae</taxon>
        <taxon>Chlorellales</taxon>
        <taxon>Chlorellaceae</taxon>
        <taxon>Chlorella clade</taxon>
        <taxon>Chlorella</taxon>
    </lineage>
</organism>
<reference evidence="2 3" key="1">
    <citation type="journal article" date="2018" name="Plant J.">
        <title>Genome sequences of Chlorella sorokiniana UTEX 1602 and Micractinium conductrix SAG 241.80: implications to maltose excretion by a green alga.</title>
        <authorList>
            <person name="Arriola M.B."/>
            <person name="Velmurugan N."/>
            <person name="Zhang Y."/>
            <person name="Plunkett M.H."/>
            <person name="Hondzo H."/>
            <person name="Barney B.M."/>
        </authorList>
    </citation>
    <scope>NUCLEOTIDE SEQUENCE [LARGE SCALE GENOMIC DNA]</scope>
    <source>
        <strain evidence="3">UTEX 1602</strain>
    </source>
</reference>
<feature type="compositionally biased region" description="Low complexity" evidence="1">
    <location>
        <begin position="298"/>
        <end position="311"/>
    </location>
</feature>
<feature type="compositionally biased region" description="Low complexity" evidence="1">
    <location>
        <begin position="257"/>
        <end position="291"/>
    </location>
</feature>
<comment type="caution">
    <text evidence="2">The sequence shown here is derived from an EMBL/GenBank/DDBJ whole genome shotgun (WGS) entry which is preliminary data.</text>
</comment>
<keyword evidence="3" id="KW-1185">Reference proteome</keyword>
<dbReference type="OrthoDB" id="515806at2759"/>
<feature type="compositionally biased region" description="Low complexity" evidence="1">
    <location>
        <begin position="329"/>
        <end position="376"/>
    </location>
</feature>
<dbReference type="AlphaFoldDB" id="A0A2P6U198"/>
<accession>A0A2P6U198</accession>
<evidence type="ECO:0000313" key="3">
    <source>
        <dbReference type="Proteomes" id="UP000239899"/>
    </source>
</evidence>
<sequence>MRPPPRASQLPASQPQGFHWSQRSQLDNIMLGTQLLPEEEEEQGVGDNVATLEVGSAPAADDRYGAAVGPSQPEVSRPPRAAAPAQTMATAARLLVGQLQNTVKPVDDQPALAGLADKLEEMSGKQSALEASLDKVKGDLANHSTALEGIGATCAQLLQAVQTIGGTSDGIAARLQQLLAKPPPAVTGDMATQTSPQLAVTAQPGSAARAPPAQPSIEILQTFSQRRPFATAPLLPAVPPAAAVLLPPRGLSAGAAAAAAKPTTMPTTTPTTSPGSAAATAAAAPAHVAAQPRKRQQPTAAVAPTEAPASAGKEAGKPSSTAKRRQPKRAPQPAAAAKLKPASQPAAAAKSKPTPQPAAAAKTKPAPQPAAAAKPQGRFSRKRPLESSSQQTVLQPPRPSKQQRAVAEALFDSLFDDEQENGAAVVAPAAQPPAKPAAVAAAPARSGRGQPDLAAKVQARLQKHRARFARRRTASQRQMEDEE</sequence>
<proteinExistence type="predicted"/>
<gene>
    <name evidence="2" type="ORF">C2E21_1598</name>
</gene>
<feature type="compositionally biased region" description="Polar residues" evidence="1">
    <location>
        <begin position="10"/>
        <end position="21"/>
    </location>
</feature>
<evidence type="ECO:0000313" key="2">
    <source>
        <dbReference type="EMBL" id="PRW60086.1"/>
    </source>
</evidence>
<dbReference type="EMBL" id="LHPG02000003">
    <property type="protein sequence ID" value="PRW60086.1"/>
    <property type="molecule type" value="Genomic_DNA"/>
</dbReference>
<feature type="region of interest" description="Disordered" evidence="1">
    <location>
        <begin position="422"/>
        <end position="452"/>
    </location>
</feature>